<feature type="domain" description="RING-CH-type" evidence="9">
    <location>
        <begin position="172"/>
        <end position="237"/>
    </location>
</feature>
<feature type="region of interest" description="Disordered" evidence="8">
    <location>
        <begin position="387"/>
        <end position="423"/>
    </location>
</feature>
<dbReference type="InterPro" id="IPR013083">
    <property type="entry name" value="Znf_RING/FYVE/PHD"/>
</dbReference>
<comment type="subcellular location">
    <subcellularLocation>
        <location evidence="1">Membrane</location>
        <topology evidence="1">Multi-pass membrane protein</topology>
    </subcellularLocation>
</comment>
<sequence length="560" mass="62943">MSHFRCPNSTLMSAAGYYSYHQGNSAVEDDDPTLVSSPSHEEQQQPPSPTIINASTLRHARSTRNNYSNDLAIHGVVLDEEDDGNASILSASSASSSSSSTILAPRPPPTNTNTTSSSSTTSRGTNASSPSSNTNALRYANSQRSVSQQQQRRREQVLAAQQQQQQQRPSRPSNEEDRRCWICFGEDADSEGNWVKPCKCSLVSHEQCLLDWITENQKGSPMKKVHCPQCNTPYSLSEHRSLPLALLTLVDSLVHTAAPYLTFLGLGCSMLITSTTYGAYTVLTLFGAREGERLIGAPVSWTWRTWLGLPSIPAALILSRSRWADGVLPFAAMLLLRATSAHPNSPVQVSWPPSPTVTVGALPWVRLLYNNLYLFAQHQLSRKLLHLRRGQQQQSPQQPQQQNRRSPPQQQQQQPNINTRQARNNNATQMYRDELERHGAEILGDPTWDEQHQQQRRQQQRDNPEIEAEREADALLSIRERSDLGVTVIGALLWPTISSIVGSCLNHFKLVRQYFPEPFHRNVLGGCLFVVVKDMASLFYKYEKIRQRQSRRVLNYDVRK</sequence>
<keyword evidence="7" id="KW-0472">Membrane</keyword>
<dbReference type="PROSITE" id="PS51292">
    <property type="entry name" value="ZF_RING_CH"/>
    <property type="match status" value="1"/>
</dbReference>
<evidence type="ECO:0000313" key="11">
    <source>
        <dbReference type="Proteomes" id="UP001209540"/>
    </source>
</evidence>
<dbReference type="AlphaFoldDB" id="A0AAD5KAF0"/>
<name>A0AAD5KAF0_9FUNG</name>
<organism evidence="10 11">
    <name type="scientific">Phascolomyces articulosus</name>
    <dbReference type="NCBI Taxonomy" id="60185"/>
    <lineage>
        <taxon>Eukaryota</taxon>
        <taxon>Fungi</taxon>
        <taxon>Fungi incertae sedis</taxon>
        <taxon>Mucoromycota</taxon>
        <taxon>Mucoromycotina</taxon>
        <taxon>Mucoromycetes</taxon>
        <taxon>Mucorales</taxon>
        <taxon>Lichtheimiaceae</taxon>
        <taxon>Phascolomyces</taxon>
    </lineage>
</organism>
<evidence type="ECO:0000256" key="8">
    <source>
        <dbReference type="SAM" id="MobiDB-lite"/>
    </source>
</evidence>
<dbReference type="GO" id="GO:0016020">
    <property type="term" value="C:membrane"/>
    <property type="evidence" value="ECO:0007669"/>
    <property type="project" value="UniProtKB-SubCell"/>
</dbReference>
<protein>
    <recommendedName>
        <fullName evidence="9">RING-CH-type domain-containing protein</fullName>
    </recommendedName>
</protein>
<keyword evidence="4" id="KW-0863">Zinc-finger</keyword>
<keyword evidence="6" id="KW-1133">Transmembrane helix</keyword>
<evidence type="ECO:0000256" key="4">
    <source>
        <dbReference type="ARBA" id="ARBA00022771"/>
    </source>
</evidence>
<dbReference type="PANTHER" id="PTHR46283">
    <property type="entry name" value="E3 UBIQUITIN-PROTEIN LIGASE MARCH5"/>
    <property type="match status" value="1"/>
</dbReference>
<keyword evidence="5" id="KW-0862">Zinc</keyword>
<comment type="caution">
    <text evidence="10">The sequence shown here is derived from an EMBL/GenBank/DDBJ whole genome shotgun (WGS) entry which is preliminary data.</text>
</comment>
<keyword evidence="2" id="KW-0812">Transmembrane</keyword>
<evidence type="ECO:0000256" key="1">
    <source>
        <dbReference type="ARBA" id="ARBA00004141"/>
    </source>
</evidence>
<evidence type="ECO:0000259" key="9">
    <source>
        <dbReference type="PROSITE" id="PS51292"/>
    </source>
</evidence>
<keyword evidence="3" id="KW-0479">Metal-binding</keyword>
<feature type="region of interest" description="Disordered" evidence="8">
    <location>
        <begin position="447"/>
        <end position="468"/>
    </location>
</feature>
<dbReference type="SUPFAM" id="SSF57850">
    <property type="entry name" value="RING/U-box"/>
    <property type="match status" value="1"/>
</dbReference>
<evidence type="ECO:0000313" key="10">
    <source>
        <dbReference type="EMBL" id="KAI9276666.1"/>
    </source>
</evidence>
<feature type="compositionally biased region" description="Basic and acidic residues" evidence="8">
    <location>
        <begin position="449"/>
        <end position="468"/>
    </location>
</feature>
<accession>A0AAD5KAF0</accession>
<evidence type="ECO:0000256" key="7">
    <source>
        <dbReference type="ARBA" id="ARBA00023136"/>
    </source>
</evidence>
<dbReference type="InterPro" id="IPR011016">
    <property type="entry name" value="Znf_RING-CH"/>
</dbReference>
<feature type="compositionally biased region" description="Low complexity" evidence="8">
    <location>
        <begin position="157"/>
        <end position="172"/>
    </location>
</feature>
<feature type="region of interest" description="Disordered" evidence="8">
    <location>
        <begin position="88"/>
        <end position="175"/>
    </location>
</feature>
<keyword evidence="11" id="KW-1185">Reference proteome</keyword>
<reference evidence="10" key="1">
    <citation type="journal article" date="2022" name="IScience">
        <title>Evolution of zygomycete secretomes and the origins of terrestrial fungal ecologies.</title>
        <authorList>
            <person name="Chang Y."/>
            <person name="Wang Y."/>
            <person name="Mondo S."/>
            <person name="Ahrendt S."/>
            <person name="Andreopoulos W."/>
            <person name="Barry K."/>
            <person name="Beard J."/>
            <person name="Benny G.L."/>
            <person name="Blankenship S."/>
            <person name="Bonito G."/>
            <person name="Cuomo C."/>
            <person name="Desiro A."/>
            <person name="Gervers K.A."/>
            <person name="Hundley H."/>
            <person name="Kuo A."/>
            <person name="LaButti K."/>
            <person name="Lang B.F."/>
            <person name="Lipzen A."/>
            <person name="O'Donnell K."/>
            <person name="Pangilinan J."/>
            <person name="Reynolds N."/>
            <person name="Sandor L."/>
            <person name="Smith M.E."/>
            <person name="Tsang A."/>
            <person name="Grigoriev I.V."/>
            <person name="Stajich J.E."/>
            <person name="Spatafora J.W."/>
        </authorList>
    </citation>
    <scope>NUCLEOTIDE SEQUENCE</scope>
    <source>
        <strain evidence="10">RSA 2281</strain>
    </source>
</reference>
<feature type="region of interest" description="Disordered" evidence="8">
    <location>
        <begin position="23"/>
        <end position="50"/>
    </location>
</feature>
<evidence type="ECO:0000256" key="6">
    <source>
        <dbReference type="ARBA" id="ARBA00022989"/>
    </source>
</evidence>
<evidence type="ECO:0000256" key="3">
    <source>
        <dbReference type="ARBA" id="ARBA00022723"/>
    </source>
</evidence>
<dbReference type="SMART" id="SM00744">
    <property type="entry name" value="RINGv"/>
    <property type="match status" value="1"/>
</dbReference>
<feature type="compositionally biased region" description="Low complexity" evidence="8">
    <location>
        <begin position="88"/>
        <end position="104"/>
    </location>
</feature>
<proteinExistence type="predicted"/>
<feature type="compositionally biased region" description="Low complexity" evidence="8">
    <location>
        <begin position="391"/>
        <end position="416"/>
    </location>
</feature>
<evidence type="ECO:0000256" key="2">
    <source>
        <dbReference type="ARBA" id="ARBA00022692"/>
    </source>
</evidence>
<dbReference type="Proteomes" id="UP001209540">
    <property type="component" value="Unassembled WGS sequence"/>
</dbReference>
<dbReference type="EMBL" id="JAIXMP010000002">
    <property type="protein sequence ID" value="KAI9276666.1"/>
    <property type="molecule type" value="Genomic_DNA"/>
</dbReference>
<evidence type="ECO:0000256" key="5">
    <source>
        <dbReference type="ARBA" id="ARBA00022833"/>
    </source>
</evidence>
<feature type="compositionally biased region" description="Low complexity" evidence="8">
    <location>
        <begin position="111"/>
        <end position="150"/>
    </location>
</feature>
<gene>
    <name evidence="10" type="ORF">BDA99DRAFT_493820</name>
</gene>
<dbReference type="Pfam" id="PF12906">
    <property type="entry name" value="RINGv"/>
    <property type="match status" value="1"/>
</dbReference>
<reference evidence="10" key="2">
    <citation type="submission" date="2023-02" db="EMBL/GenBank/DDBJ databases">
        <authorList>
            <consortium name="DOE Joint Genome Institute"/>
            <person name="Mondo S.J."/>
            <person name="Chang Y."/>
            <person name="Wang Y."/>
            <person name="Ahrendt S."/>
            <person name="Andreopoulos W."/>
            <person name="Barry K."/>
            <person name="Beard J."/>
            <person name="Benny G.L."/>
            <person name="Blankenship S."/>
            <person name="Bonito G."/>
            <person name="Cuomo C."/>
            <person name="Desiro A."/>
            <person name="Gervers K.A."/>
            <person name="Hundley H."/>
            <person name="Kuo A."/>
            <person name="LaButti K."/>
            <person name="Lang B.F."/>
            <person name="Lipzen A."/>
            <person name="O'Donnell K."/>
            <person name="Pangilinan J."/>
            <person name="Reynolds N."/>
            <person name="Sandor L."/>
            <person name="Smith M.W."/>
            <person name="Tsang A."/>
            <person name="Grigoriev I.V."/>
            <person name="Stajich J.E."/>
            <person name="Spatafora J.W."/>
        </authorList>
    </citation>
    <scope>NUCLEOTIDE SEQUENCE</scope>
    <source>
        <strain evidence="10">RSA 2281</strain>
    </source>
</reference>
<dbReference type="GO" id="GO:0008270">
    <property type="term" value="F:zinc ion binding"/>
    <property type="evidence" value="ECO:0007669"/>
    <property type="project" value="UniProtKB-KW"/>
</dbReference>
<dbReference type="Gene3D" id="3.30.40.10">
    <property type="entry name" value="Zinc/RING finger domain, C3HC4 (zinc finger)"/>
    <property type="match status" value="1"/>
</dbReference>